<keyword evidence="6 8" id="KW-1133">Transmembrane helix</keyword>
<proteinExistence type="inferred from homology"/>
<protein>
    <submittedName>
        <fullName evidence="9">Sodium-dependent phosphate transporter 1-B</fullName>
    </submittedName>
</protein>
<organism evidence="9 10">
    <name type="scientific">Orchesella cincta</name>
    <name type="common">Springtail</name>
    <name type="synonym">Podura cincta</name>
    <dbReference type="NCBI Taxonomy" id="48709"/>
    <lineage>
        <taxon>Eukaryota</taxon>
        <taxon>Metazoa</taxon>
        <taxon>Ecdysozoa</taxon>
        <taxon>Arthropoda</taxon>
        <taxon>Hexapoda</taxon>
        <taxon>Collembola</taxon>
        <taxon>Entomobryomorpha</taxon>
        <taxon>Entomobryoidea</taxon>
        <taxon>Orchesellidae</taxon>
        <taxon>Orchesellinae</taxon>
        <taxon>Orchesella</taxon>
    </lineage>
</organism>
<feature type="transmembrane region" description="Helical" evidence="8">
    <location>
        <begin position="104"/>
        <end position="125"/>
    </location>
</feature>
<comment type="subcellular location">
    <subcellularLocation>
        <location evidence="1">Membrane</location>
        <topology evidence="1">Multi-pass membrane protein</topology>
    </subcellularLocation>
</comment>
<name>A0A1D2MBQ9_ORCCI</name>
<evidence type="ECO:0000256" key="8">
    <source>
        <dbReference type="SAM" id="Phobius"/>
    </source>
</evidence>
<keyword evidence="4" id="KW-0592">Phosphate transport</keyword>
<dbReference type="STRING" id="48709.A0A1D2MBQ9"/>
<reference evidence="9 10" key="1">
    <citation type="journal article" date="2016" name="Genome Biol. Evol.">
        <title>Gene Family Evolution Reflects Adaptation to Soil Environmental Stressors in the Genome of the Collembolan Orchesella cincta.</title>
        <authorList>
            <person name="Faddeeva-Vakhrusheva A."/>
            <person name="Derks M.F."/>
            <person name="Anvar S.Y."/>
            <person name="Agamennone V."/>
            <person name="Suring W."/>
            <person name="Smit S."/>
            <person name="van Straalen N.M."/>
            <person name="Roelofs D."/>
        </authorList>
    </citation>
    <scope>NUCLEOTIDE SEQUENCE [LARGE SCALE GENOMIC DNA]</scope>
    <source>
        <tissue evidence="9">Mixed pool</tissue>
    </source>
</reference>
<dbReference type="InterPro" id="IPR001204">
    <property type="entry name" value="Phos_transporter"/>
</dbReference>
<dbReference type="PANTHER" id="PTHR11101">
    <property type="entry name" value="PHOSPHATE TRANSPORTER"/>
    <property type="match status" value="1"/>
</dbReference>
<dbReference type="OMA" id="CHEFELM"/>
<dbReference type="GO" id="GO:0005315">
    <property type="term" value="F:phosphate transmembrane transporter activity"/>
    <property type="evidence" value="ECO:0007669"/>
    <property type="project" value="InterPro"/>
</dbReference>
<dbReference type="EMBL" id="LJIJ01002035">
    <property type="protein sequence ID" value="ODM90324.1"/>
    <property type="molecule type" value="Genomic_DNA"/>
</dbReference>
<dbReference type="Pfam" id="PF01384">
    <property type="entry name" value="PHO4"/>
    <property type="match status" value="1"/>
</dbReference>
<evidence type="ECO:0000256" key="5">
    <source>
        <dbReference type="ARBA" id="ARBA00022692"/>
    </source>
</evidence>
<dbReference type="GO" id="GO:0035435">
    <property type="term" value="P:phosphate ion transmembrane transport"/>
    <property type="evidence" value="ECO:0007669"/>
    <property type="project" value="TreeGrafter"/>
</dbReference>
<evidence type="ECO:0000256" key="7">
    <source>
        <dbReference type="ARBA" id="ARBA00023136"/>
    </source>
</evidence>
<evidence type="ECO:0000313" key="9">
    <source>
        <dbReference type="EMBL" id="ODM90324.1"/>
    </source>
</evidence>
<gene>
    <name evidence="9" type="ORF">Ocin01_16363</name>
</gene>
<dbReference type="Proteomes" id="UP000094527">
    <property type="component" value="Unassembled WGS sequence"/>
</dbReference>
<evidence type="ECO:0000256" key="6">
    <source>
        <dbReference type="ARBA" id="ARBA00022989"/>
    </source>
</evidence>
<keyword evidence="3" id="KW-0813">Transport</keyword>
<dbReference type="GO" id="GO:0016020">
    <property type="term" value="C:membrane"/>
    <property type="evidence" value="ECO:0007669"/>
    <property type="project" value="UniProtKB-SubCell"/>
</dbReference>
<sequence length="165" mass="17676">MLEPHTGSCLVGFLVSFVLAFGIGARMMVANSFGTSVGSRCSRSGTALSASHHLRDQWRRVLLGKLGWSCEGLSLQRGVCCHEFELMLHLDNTVTQYQDDPIEYMIGNLSALGGSAIWLILATFLKMPISGTHSIVGAVLGFSIVARGLDANQLAHARAKSVATN</sequence>
<comment type="similarity">
    <text evidence="2">Belongs to the inorganic phosphate transporter (PiT) (TC 2.A.20) family.</text>
</comment>
<evidence type="ECO:0000256" key="4">
    <source>
        <dbReference type="ARBA" id="ARBA00022592"/>
    </source>
</evidence>
<evidence type="ECO:0000256" key="1">
    <source>
        <dbReference type="ARBA" id="ARBA00004141"/>
    </source>
</evidence>
<dbReference type="AlphaFoldDB" id="A0A1D2MBQ9"/>
<keyword evidence="7 8" id="KW-0472">Membrane</keyword>
<keyword evidence="10" id="KW-1185">Reference proteome</keyword>
<feature type="transmembrane region" description="Helical" evidence="8">
    <location>
        <begin position="7"/>
        <end position="29"/>
    </location>
</feature>
<evidence type="ECO:0000256" key="2">
    <source>
        <dbReference type="ARBA" id="ARBA00009916"/>
    </source>
</evidence>
<dbReference type="PANTHER" id="PTHR11101:SF80">
    <property type="entry name" value="PHOSPHATE TRANSPORTER"/>
    <property type="match status" value="1"/>
</dbReference>
<evidence type="ECO:0000313" key="10">
    <source>
        <dbReference type="Proteomes" id="UP000094527"/>
    </source>
</evidence>
<comment type="caution">
    <text evidence="9">The sequence shown here is derived from an EMBL/GenBank/DDBJ whole genome shotgun (WGS) entry which is preliminary data.</text>
</comment>
<evidence type="ECO:0000256" key="3">
    <source>
        <dbReference type="ARBA" id="ARBA00022448"/>
    </source>
</evidence>
<accession>A0A1D2MBQ9</accession>
<keyword evidence="5 8" id="KW-0812">Transmembrane</keyword>
<dbReference type="OrthoDB" id="260807at2759"/>